<feature type="compositionally biased region" description="Low complexity" evidence="1">
    <location>
        <begin position="366"/>
        <end position="385"/>
    </location>
</feature>
<keyword evidence="3" id="KW-0378">Hydrolase</keyword>
<dbReference type="InterPro" id="IPR012337">
    <property type="entry name" value="RNaseH-like_sf"/>
</dbReference>
<dbReference type="GO" id="GO:0016787">
    <property type="term" value="F:hydrolase activity"/>
    <property type="evidence" value="ECO:0007669"/>
    <property type="project" value="UniProtKB-KW"/>
</dbReference>
<dbReference type="KEGG" id="tpla:ElP_55820"/>
<dbReference type="Gene3D" id="3.90.350.10">
    <property type="entry name" value="Transposase Inhibitor Protein From Tn5, Chain A, domain 1"/>
    <property type="match status" value="1"/>
</dbReference>
<evidence type="ECO:0000313" key="4">
    <source>
        <dbReference type="EMBL" id="QDV37640.1"/>
    </source>
</evidence>
<proteinExistence type="predicted"/>
<dbReference type="PANTHER" id="PTHR37319:SF1">
    <property type="entry name" value="TRANSPOSASE TN5 DIMERISATION DOMAIN-CONTAINING PROTEIN"/>
    <property type="match status" value="1"/>
</dbReference>
<keyword evidence="5" id="KW-1185">Reference proteome</keyword>
<feature type="region of interest" description="Disordered" evidence="1">
    <location>
        <begin position="356"/>
        <end position="393"/>
    </location>
</feature>
<dbReference type="OrthoDB" id="282824at2"/>
<gene>
    <name evidence="3" type="primary">tnpA_5</name>
    <name evidence="4" type="synonym">tnpA_6</name>
    <name evidence="3" type="ORF">ElP_51030</name>
    <name evidence="4" type="ORF">ElP_55820</name>
</gene>
<dbReference type="EMBL" id="CP036426">
    <property type="protein sequence ID" value="QDV37640.1"/>
    <property type="molecule type" value="Genomic_DNA"/>
</dbReference>
<dbReference type="InterPro" id="IPR054836">
    <property type="entry name" value="Tn5_transposase"/>
</dbReference>
<evidence type="ECO:0000313" key="3">
    <source>
        <dbReference type="EMBL" id="QDV37170.1"/>
    </source>
</evidence>
<dbReference type="InterPro" id="IPR038215">
    <property type="entry name" value="TN5-like_N_sf"/>
</dbReference>
<dbReference type="EMBL" id="CP036426">
    <property type="protein sequence ID" value="QDV37170.1"/>
    <property type="molecule type" value="Genomic_DNA"/>
</dbReference>
<dbReference type="NCBIfam" id="NF033590">
    <property type="entry name" value="transpos_IS4_3"/>
    <property type="match status" value="1"/>
</dbReference>
<evidence type="ECO:0000259" key="2">
    <source>
        <dbReference type="Pfam" id="PF14706"/>
    </source>
</evidence>
<dbReference type="Gene3D" id="1.10.246.40">
    <property type="entry name" value="Tn5 transposase, domain 1"/>
    <property type="match status" value="1"/>
</dbReference>
<dbReference type="SUPFAM" id="SSF53098">
    <property type="entry name" value="Ribonuclease H-like"/>
    <property type="match status" value="1"/>
</dbReference>
<feature type="domain" description="Transposase Tn5-like N-terminal" evidence="2">
    <location>
        <begin position="1"/>
        <end position="60"/>
    </location>
</feature>
<dbReference type="PANTHER" id="PTHR37319">
    <property type="entry name" value="TRANSPOSASE"/>
    <property type="match status" value="1"/>
</dbReference>
<evidence type="ECO:0000256" key="1">
    <source>
        <dbReference type="SAM" id="MobiDB-lite"/>
    </source>
</evidence>
<dbReference type="InterPro" id="IPR014735">
    <property type="entry name" value="Transposase_Tn5-like_N"/>
</dbReference>
<dbReference type="InterPro" id="IPR047768">
    <property type="entry name" value="Tn5p-like"/>
</dbReference>
<dbReference type="EC" id="3.1.-.-" evidence="3"/>
<dbReference type="KEGG" id="tpla:ElP_51030"/>
<accession>A0A518H8K2</accession>
<dbReference type="Proteomes" id="UP000317835">
    <property type="component" value="Chromosome"/>
</dbReference>
<dbReference type="Pfam" id="PF14706">
    <property type="entry name" value="Tnp_DNA_bind"/>
    <property type="match status" value="1"/>
</dbReference>
<organism evidence="3 5">
    <name type="scientific">Tautonia plasticadhaerens</name>
    <dbReference type="NCBI Taxonomy" id="2527974"/>
    <lineage>
        <taxon>Bacteria</taxon>
        <taxon>Pseudomonadati</taxon>
        <taxon>Planctomycetota</taxon>
        <taxon>Planctomycetia</taxon>
        <taxon>Isosphaerales</taxon>
        <taxon>Isosphaeraceae</taxon>
        <taxon>Tautonia</taxon>
    </lineage>
</organism>
<name>A0A518H8K2_9BACT</name>
<protein>
    <submittedName>
        <fullName evidence="3">Transposase for transposon Tn5</fullName>
        <ecNumber evidence="3">3.1.-.-</ecNumber>
    </submittedName>
</protein>
<evidence type="ECO:0000313" key="5">
    <source>
        <dbReference type="Proteomes" id="UP000317835"/>
    </source>
</evidence>
<dbReference type="AlphaFoldDB" id="A0A518H8K2"/>
<dbReference type="RefSeq" id="WP_145274591.1">
    <property type="nucleotide sequence ID" value="NZ_CP036426.1"/>
</dbReference>
<sequence>MDAWVGQELAGGSFPDRRLRARLGKPLGDLGQRIGAPTPMACQDWAATEAAYRFFGNPRVDEGVILTGHFAAPRARFAATAGPILVLHDTTEFSSRRDNPEAIGRLSLLKTRHATVTLCGLLMHSSLVLTPQGDPLGLAAVKFWTRKKFKGANALRGKVNATRIPIEQEESVRWPENLKRSTELLGEPARCVHVGDRESDIYELFRAAREARTHFLVRTCVGRLAEGGGTTISEVMGREPVRGVHEVEVRDDRGRASTAELDVRFRRMTVRPPIGKQRRYPTLELTAIHADERAAPAGREPVRWRLLTDLAVDDLEAATGKLGWYAKRFKIETSHTELPGSLSFMRGSPAWRAAPWPATDCRSPRSWTPARSPAATAPAVPASRRPTGRSSGC</sequence>
<reference evidence="3 5" key="1">
    <citation type="submission" date="2019-02" db="EMBL/GenBank/DDBJ databases">
        <title>Deep-cultivation of Planctomycetes and their phenomic and genomic characterization uncovers novel biology.</title>
        <authorList>
            <person name="Wiegand S."/>
            <person name="Jogler M."/>
            <person name="Boedeker C."/>
            <person name="Pinto D."/>
            <person name="Vollmers J."/>
            <person name="Rivas-Marin E."/>
            <person name="Kohn T."/>
            <person name="Peeters S.H."/>
            <person name="Heuer A."/>
            <person name="Rast P."/>
            <person name="Oberbeckmann S."/>
            <person name="Bunk B."/>
            <person name="Jeske O."/>
            <person name="Meyerdierks A."/>
            <person name="Storesund J.E."/>
            <person name="Kallscheuer N."/>
            <person name="Luecker S."/>
            <person name="Lage O.M."/>
            <person name="Pohl T."/>
            <person name="Merkel B.J."/>
            <person name="Hornburger P."/>
            <person name="Mueller R.-W."/>
            <person name="Bruemmer F."/>
            <person name="Labrenz M."/>
            <person name="Spormann A.M."/>
            <person name="Op den Camp H."/>
            <person name="Overmann J."/>
            <person name="Amann R."/>
            <person name="Jetten M.S.M."/>
            <person name="Mascher T."/>
            <person name="Medema M.H."/>
            <person name="Devos D.P."/>
            <person name="Kaster A.-K."/>
            <person name="Ovreas L."/>
            <person name="Rohde M."/>
            <person name="Galperin M.Y."/>
            <person name="Jogler C."/>
        </authorList>
    </citation>
    <scope>NUCLEOTIDE SEQUENCE [LARGE SCALE GENOMIC DNA]</scope>
    <source>
        <strain evidence="3 5">ElP</strain>
    </source>
</reference>